<organism evidence="10 11">
    <name type="scientific">Austropuccinia psidii MF-1</name>
    <dbReference type="NCBI Taxonomy" id="1389203"/>
    <lineage>
        <taxon>Eukaryota</taxon>
        <taxon>Fungi</taxon>
        <taxon>Dikarya</taxon>
        <taxon>Basidiomycota</taxon>
        <taxon>Pucciniomycotina</taxon>
        <taxon>Pucciniomycetes</taxon>
        <taxon>Pucciniales</taxon>
        <taxon>Sphaerophragmiaceae</taxon>
        <taxon>Austropuccinia</taxon>
    </lineage>
</organism>
<evidence type="ECO:0000313" key="11">
    <source>
        <dbReference type="Proteomes" id="UP000765509"/>
    </source>
</evidence>
<keyword evidence="5" id="KW-0337">GPI-anchor biosynthesis</keyword>
<dbReference type="AlphaFoldDB" id="A0A9Q3EC20"/>
<evidence type="ECO:0000256" key="8">
    <source>
        <dbReference type="ARBA" id="ARBA00023136"/>
    </source>
</evidence>
<dbReference type="EMBL" id="AVOT02026452">
    <property type="protein sequence ID" value="MBW0518163.1"/>
    <property type="molecule type" value="Genomic_DNA"/>
</dbReference>
<feature type="transmembrane region" description="Helical" evidence="9">
    <location>
        <begin position="77"/>
        <end position="97"/>
    </location>
</feature>
<evidence type="ECO:0000256" key="2">
    <source>
        <dbReference type="ARBA" id="ARBA00004687"/>
    </source>
</evidence>
<feature type="transmembrane region" description="Helical" evidence="9">
    <location>
        <begin position="54"/>
        <end position="71"/>
    </location>
</feature>
<keyword evidence="7 9" id="KW-1133">Transmembrane helix</keyword>
<comment type="similarity">
    <text evidence="3">Belongs to the PIGW family.</text>
</comment>
<dbReference type="GO" id="GO:0032216">
    <property type="term" value="F:glucosaminyl-phosphatidylinositol O-acyltransferase activity"/>
    <property type="evidence" value="ECO:0007669"/>
    <property type="project" value="TreeGrafter"/>
</dbReference>
<sequence>ANPTYCFWVAAMNLTLITGNCLFESIELNCSGFLHSQVLSSPPKFFQSINQNSLFVFLISNLLTGLINFQIETIFVTNMLAIIILSFYLIIILALTWKLRNYKLKI</sequence>
<evidence type="ECO:0000256" key="9">
    <source>
        <dbReference type="SAM" id="Phobius"/>
    </source>
</evidence>
<comment type="pathway">
    <text evidence="2">Glycolipid biosynthesis; glycosylphosphatidylinositol-anchor biosynthesis.</text>
</comment>
<dbReference type="Pfam" id="PF06423">
    <property type="entry name" value="GWT1"/>
    <property type="match status" value="1"/>
</dbReference>
<dbReference type="PANTHER" id="PTHR20661:SF0">
    <property type="entry name" value="PHOSPHATIDYLINOSITOL-GLYCAN BIOSYNTHESIS CLASS W PROTEIN"/>
    <property type="match status" value="1"/>
</dbReference>
<comment type="caution">
    <text evidence="10">The sequence shown here is derived from an EMBL/GenBank/DDBJ whole genome shotgun (WGS) entry which is preliminary data.</text>
</comment>
<evidence type="ECO:0000256" key="6">
    <source>
        <dbReference type="ARBA" id="ARBA00022692"/>
    </source>
</evidence>
<dbReference type="GO" id="GO:0072659">
    <property type="term" value="P:protein localization to plasma membrane"/>
    <property type="evidence" value="ECO:0007669"/>
    <property type="project" value="TreeGrafter"/>
</dbReference>
<dbReference type="GO" id="GO:0006506">
    <property type="term" value="P:GPI anchor biosynthetic process"/>
    <property type="evidence" value="ECO:0007669"/>
    <property type="project" value="UniProtKB-KW"/>
</dbReference>
<dbReference type="GO" id="GO:0016020">
    <property type="term" value="C:membrane"/>
    <property type="evidence" value="ECO:0007669"/>
    <property type="project" value="UniProtKB-SubCell"/>
</dbReference>
<feature type="non-terminal residue" evidence="10">
    <location>
        <position position="106"/>
    </location>
</feature>
<comment type="subcellular location">
    <subcellularLocation>
        <location evidence="1">Membrane</location>
        <topology evidence="1">Multi-pass membrane protein</topology>
    </subcellularLocation>
</comment>
<evidence type="ECO:0000256" key="7">
    <source>
        <dbReference type="ARBA" id="ARBA00022989"/>
    </source>
</evidence>
<keyword evidence="8 9" id="KW-0472">Membrane</keyword>
<evidence type="ECO:0000256" key="5">
    <source>
        <dbReference type="ARBA" id="ARBA00022502"/>
    </source>
</evidence>
<proteinExistence type="inferred from homology"/>
<dbReference type="GO" id="GO:0005783">
    <property type="term" value="C:endoplasmic reticulum"/>
    <property type="evidence" value="ECO:0007669"/>
    <property type="project" value="TreeGrafter"/>
</dbReference>
<dbReference type="OrthoDB" id="15270at2759"/>
<keyword evidence="11" id="KW-1185">Reference proteome</keyword>
<evidence type="ECO:0000256" key="1">
    <source>
        <dbReference type="ARBA" id="ARBA00004141"/>
    </source>
</evidence>
<dbReference type="InterPro" id="IPR009447">
    <property type="entry name" value="PIGW/GWT1"/>
</dbReference>
<evidence type="ECO:0000256" key="3">
    <source>
        <dbReference type="ARBA" id="ARBA00007559"/>
    </source>
</evidence>
<evidence type="ECO:0000256" key="4">
    <source>
        <dbReference type="ARBA" id="ARBA00014495"/>
    </source>
</evidence>
<name>A0A9Q3EC20_9BASI</name>
<dbReference type="PANTHER" id="PTHR20661">
    <property type="entry name" value="PHOSPHATIDYLINOSITOL-GLYCAN BIOSYNTHESIS CLASS W PROTEIN"/>
    <property type="match status" value="1"/>
</dbReference>
<dbReference type="Proteomes" id="UP000765509">
    <property type="component" value="Unassembled WGS sequence"/>
</dbReference>
<protein>
    <recommendedName>
        <fullName evidence="4">GPI-anchored wall transfer protein 1</fullName>
    </recommendedName>
</protein>
<reference evidence="10" key="1">
    <citation type="submission" date="2021-03" db="EMBL/GenBank/DDBJ databases">
        <title>Draft genome sequence of rust myrtle Austropuccinia psidii MF-1, a brazilian biotype.</title>
        <authorList>
            <person name="Quecine M.C."/>
            <person name="Pachon D.M.R."/>
            <person name="Bonatelli M.L."/>
            <person name="Correr F.H."/>
            <person name="Franceschini L.M."/>
            <person name="Leite T.F."/>
            <person name="Margarido G.R.A."/>
            <person name="Almeida C.A."/>
            <person name="Ferrarezi J.A."/>
            <person name="Labate C.A."/>
        </authorList>
    </citation>
    <scope>NUCLEOTIDE SEQUENCE</scope>
    <source>
        <strain evidence="10">MF-1</strain>
    </source>
</reference>
<keyword evidence="6 9" id="KW-0812">Transmembrane</keyword>
<evidence type="ECO:0000313" key="10">
    <source>
        <dbReference type="EMBL" id="MBW0518163.1"/>
    </source>
</evidence>
<gene>
    <name evidence="10" type="ORF">O181_057878</name>
</gene>
<accession>A0A9Q3EC20</accession>